<sequence>MLMDLDSINEEQNSSKSQSLNFKHSLLKRRGLKTQELQQLLTELAQKLKRLEQGAVDQQSLATVAKELINSQILKNKSNMNIAISACCLADILRLYAPEAPYNQTELRDIFIFFVQNLSHFSKEDKAFEHRFYLLESLATVKSFIIISELDQVDDIIIPVFDEFFKASANTSLPRNVQVCMTDILIQIVDEVGVSGQEVVELIFEQFVKHEKTPTIPAYIMAAEICSVCAPILQRKTVQYFSGALLSASNANGTEELEELRKAHYLIIKVNDVVPELLQTVFPLIQEEMKLDQPNVRQLATETMGKLFAHPDANLTEKYPAIWKTWLGRRNDRVTQLRAKWLEMSVGIYKNHPELANDLADCIKMKLSDPDEKVRSTACKTIEEIILYSDLKQIDKSMLESVEERTKDKKNSVRVQAMRAIGSIYNKWFNCIQANDEVAIQKLGWVPKSLLNRMYTGDASVTMALEDALITYIFPYDENEQQRAERLVVITETLEQRQKIAFTAIIRKQKKFNDDMHKYLKMCEDMIDHQALSDYDTKKNDEFMKYLAAHFSDKPRTLNALRTLFNRKSSRDANLLKSSIRVDSNYKQIYKAKNELLYNLNEDQAGSVEIFQTVLNRACLALLDKSCIPYLLKIAKNQKTHKENRGTLSKRVIASRDILKEISVSYPIMYEECMNDLVQGIAIDNDSTTVEELEIIAEISKSYPAQRTYERNVIKRLWSYVLDGAASEARFSSIILGNMENADVILADLVDKLCDELSLSHPRLLATLTCLSQFASYTHNILTPVVGILLNFIEKNLLSAATKTIADSNPEWVAYEALPELSKQKIIGVRLLVNYLAACKDKVSLEEHITTRAFAILYNLLESDCDNAFANKTR</sequence>
<comment type="caution">
    <text evidence="6">The sequence shown here is derived from an EMBL/GenBank/DDBJ whole genome shotgun (WGS) entry which is preliminary data.</text>
</comment>
<dbReference type="EMBL" id="JAANIT010001036">
    <property type="protein sequence ID" value="KAG1542669.1"/>
    <property type="molecule type" value="Genomic_DNA"/>
</dbReference>
<evidence type="ECO:0000313" key="6">
    <source>
        <dbReference type="EMBL" id="KAG1542669.1"/>
    </source>
</evidence>
<evidence type="ECO:0000256" key="5">
    <source>
        <dbReference type="ARBA" id="ARBA00023306"/>
    </source>
</evidence>
<organism evidence="6 7">
    <name type="scientific">Rhizopus oryzae</name>
    <name type="common">Mucormycosis agent</name>
    <name type="synonym">Rhizopus arrhizus var. delemar</name>
    <dbReference type="NCBI Taxonomy" id="64495"/>
    <lineage>
        <taxon>Eukaryota</taxon>
        <taxon>Fungi</taxon>
        <taxon>Fungi incertae sedis</taxon>
        <taxon>Mucoromycota</taxon>
        <taxon>Mucoromycotina</taxon>
        <taxon>Mucoromycetes</taxon>
        <taxon>Mucorales</taxon>
        <taxon>Mucorineae</taxon>
        <taxon>Rhizopodaceae</taxon>
        <taxon>Rhizopus</taxon>
    </lineage>
</organism>
<name>A0A9P6Y9H3_RHIOR</name>
<keyword evidence="2" id="KW-0132">Cell division</keyword>
<dbReference type="Gene3D" id="1.25.10.10">
    <property type="entry name" value="Leucine-rich Repeat Variant"/>
    <property type="match status" value="1"/>
</dbReference>
<dbReference type="PANTHER" id="PTHR12663">
    <property type="entry name" value="ANDROGEN INDUCED INHIBITOR OF PROLIFERATION AS3 / PDS5-RELATED"/>
    <property type="match status" value="1"/>
</dbReference>
<evidence type="ECO:0000256" key="3">
    <source>
        <dbReference type="ARBA" id="ARBA00022776"/>
    </source>
</evidence>
<dbReference type="CDD" id="cd19953">
    <property type="entry name" value="PDS5"/>
    <property type="match status" value="1"/>
</dbReference>
<evidence type="ECO:0008006" key="8">
    <source>
        <dbReference type="Google" id="ProtNLM"/>
    </source>
</evidence>
<reference evidence="6" key="1">
    <citation type="journal article" date="2020" name="Microb. Genom.">
        <title>Genetic diversity of clinical and environmental Mucorales isolates obtained from an investigation of mucormycosis cases among solid organ transplant recipients.</title>
        <authorList>
            <person name="Nguyen M.H."/>
            <person name="Kaul D."/>
            <person name="Muto C."/>
            <person name="Cheng S.J."/>
            <person name="Richter R.A."/>
            <person name="Bruno V.M."/>
            <person name="Liu G."/>
            <person name="Beyhan S."/>
            <person name="Sundermann A.J."/>
            <person name="Mounaud S."/>
            <person name="Pasculle A.W."/>
            <person name="Nierman W.C."/>
            <person name="Driscoll E."/>
            <person name="Cumbie R."/>
            <person name="Clancy C.J."/>
            <person name="Dupont C.L."/>
        </authorList>
    </citation>
    <scope>NUCLEOTIDE SEQUENCE</scope>
    <source>
        <strain evidence="6">GL16</strain>
    </source>
</reference>
<dbReference type="GO" id="GO:0000785">
    <property type="term" value="C:chromatin"/>
    <property type="evidence" value="ECO:0007669"/>
    <property type="project" value="TreeGrafter"/>
</dbReference>
<keyword evidence="5" id="KW-0131">Cell cycle</keyword>
<dbReference type="OrthoDB" id="200660at2759"/>
<dbReference type="InterPro" id="IPR011989">
    <property type="entry name" value="ARM-like"/>
</dbReference>
<evidence type="ECO:0000256" key="4">
    <source>
        <dbReference type="ARBA" id="ARBA00023242"/>
    </source>
</evidence>
<dbReference type="SUPFAM" id="SSF48371">
    <property type="entry name" value="ARM repeat"/>
    <property type="match status" value="1"/>
</dbReference>
<keyword evidence="3" id="KW-0498">Mitosis</keyword>
<comment type="subcellular location">
    <subcellularLocation>
        <location evidence="1">Nucleus</location>
    </subcellularLocation>
</comment>
<dbReference type="AlphaFoldDB" id="A0A9P6Y9H3"/>
<evidence type="ECO:0000256" key="1">
    <source>
        <dbReference type="ARBA" id="ARBA00004123"/>
    </source>
</evidence>
<keyword evidence="4" id="KW-0539">Nucleus</keyword>
<dbReference type="GO" id="GO:0005634">
    <property type="term" value="C:nucleus"/>
    <property type="evidence" value="ECO:0007669"/>
    <property type="project" value="UniProtKB-SubCell"/>
</dbReference>
<dbReference type="Pfam" id="PF20168">
    <property type="entry name" value="PDS5"/>
    <property type="match status" value="1"/>
</dbReference>
<proteinExistence type="predicted"/>
<dbReference type="GO" id="GO:0007064">
    <property type="term" value="P:mitotic sister chromatid cohesion"/>
    <property type="evidence" value="ECO:0007669"/>
    <property type="project" value="InterPro"/>
</dbReference>
<dbReference type="GO" id="GO:0051301">
    <property type="term" value="P:cell division"/>
    <property type="evidence" value="ECO:0007669"/>
    <property type="project" value="UniProtKB-KW"/>
</dbReference>
<dbReference type="Proteomes" id="UP000717996">
    <property type="component" value="Unassembled WGS sequence"/>
</dbReference>
<evidence type="ECO:0000313" key="7">
    <source>
        <dbReference type="Proteomes" id="UP000717996"/>
    </source>
</evidence>
<dbReference type="InterPro" id="IPR039776">
    <property type="entry name" value="Pds5"/>
</dbReference>
<evidence type="ECO:0000256" key="2">
    <source>
        <dbReference type="ARBA" id="ARBA00022618"/>
    </source>
</evidence>
<accession>A0A9P6Y9H3</accession>
<dbReference type="PANTHER" id="PTHR12663:SF0">
    <property type="entry name" value="PRECOCIOUS DISSOCIATION OF SISTERS 5, ISOFORM A"/>
    <property type="match status" value="1"/>
</dbReference>
<protein>
    <recommendedName>
        <fullName evidence="8">ARM repeat-containing protein</fullName>
    </recommendedName>
</protein>
<dbReference type="InterPro" id="IPR016024">
    <property type="entry name" value="ARM-type_fold"/>
</dbReference>
<gene>
    <name evidence="6" type="ORF">G6F51_007139</name>
</gene>
<dbReference type="GO" id="GO:0006281">
    <property type="term" value="P:DNA repair"/>
    <property type="evidence" value="ECO:0007669"/>
    <property type="project" value="TreeGrafter"/>
</dbReference>